<feature type="domain" description="HYR" evidence="4">
    <location>
        <begin position="1130"/>
        <end position="1207"/>
    </location>
</feature>
<evidence type="ECO:0000256" key="3">
    <source>
        <dbReference type="SAM" id="MobiDB-lite"/>
    </source>
</evidence>
<dbReference type="EMBL" id="BAABKN010000007">
    <property type="protein sequence ID" value="GAA4729552.1"/>
    <property type="molecule type" value="Genomic_DNA"/>
</dbReference>
<comment type="subcellular location">
    <subcellularLocation>
        <location evidence="1">Cell envelope</location>
    </subcellularLocation>
</comment>
<gene>
    <name evidence="5" type="ORF">GCM10023350_11040</name>
</gene>
<dbReference type="InterPro" id="IPR013378">
    <property type="entry name" value="InlB-like_B-rpt"/>
</dbReference>
<keyword evidence="6" id="KW-1185">Reference proteome</keyword>
<dbReference type="Gene3D" id="2.60.40.2700">
    <property type="match status" value="9"/>
</dbReference>
<organism evidence="5 6">
    <name type="scientific">Nocardioides endophyticus</name>
    <dbReference type="NCBI Taxonomy" id="1353775"/>
    <lineage>
        <taxon>Bacteria</taxon>
        <taxon>Bacillati</taxon>
        <taxon>Actinomycetota</taxon>
        <taxon>Actinomycetes</taxon>
        <taxon>Propionibacteriales</taxon>
        <taxon>Nocardioidaceae</taxon>
        <taxon>Nocardioides</taxon>
    </lineage>
</organism>
<dbReference type="Proteomes" id="UP001499882">
    <property type="component" value="Unassembled WGS sequence"/>
</dbReference>
<evidence type="ECO:0000256" key="2">
    <source>
        <dbReference type="ARBA" id="ARBA00022737"/>
    </source>
</evidence>
<name>A0ABP8YJJ2_9ACTN</name>
<reference evidence="6" key="1">
    <citation type="journal article" date="2019" name="Int. J. Syst. Evol. Microbiol.">
        <title>The Global Catalogue of Microorganisms (GCM) 10K type strain sequencing project: providing services to taxonomists for standard genome sequencing and annotation.</title>
        <authorList>
            <consortium name="The Broad Institute Genomics Platform"/>
            <consortium name="The Broad Institute Genome Sequencing Center for Infectious Disease"/>
            <person name="Wu L."/>
            <person name="Ma J."/>
        </authorList>
    </citation>
    <scope>NUCLEOTIDE SEQUENCE [LARGE SCALE GENOMIC DNA]</scope>
    <source>
        <strain evidence="6">JCM 18532</strain>
    </source>
</reference>
<evidence type="ECO:0000256" key="1">
    <source>
        <dbReference type="ARBA" id="ARBA00004196"/>
    </source>
</evidence>
<feature type="region of interest" description="Disordered" evidence="3">
    <location>
        <begin position="205"/>
        <end position="225"/>
    </location>
</feature>
<evidence type="ECO:0000259" key="4">
    <source>
        <dbReference type="Pfam" id="PF02494"/>
    </source>
</evidence>
<dbReference type="InterPro" id="IPR003410">
    <property type="entry name" value="HYR_dom"/>
</dbReference>
<proteinExistence type="predicted"/>
<keyword evidence="2" id="KW-0677">Repeat</keyword>
<protein>
    <recommendedName>
        <fullName evidence="4">HYR domain-containing protein</fullName>
    </recommendedName>
</protein>
<evidence type="ECO:0000313" key="5">
    <source>
        <dbReference type="EMBL" id="GAA4729552.1"/>
    </source>
</evidence>
<sequence length="2761" mass="278650">MLAAGALASVPAVTRTAPAAAAATYDHTYTIGCGAQGVTDLLNAFKDIGGYWSYDELQSGHRLAQNGERDHIVLADDCTYDFTGAFDGASALPSLGGGYYATTVRVTIDGNGSTFARTGSARYRFLAVQNTSSELTVNDLTLSGGAAPHGAGIHADPFMTELCGPLGGISGCSDANADDGGNGGAIASVGTLRLNDVTFIGNAAGTGHQGYSNNPRSTGGAGGAGGAVYGSPGSWVIVDGSTFTGNRAGAGGQGADSGRPFAAAGNGGNGGDGGAIGAFGHLEVTNSTFRTNVAGGPGSSGTNLLGMGSVGGMYGDGAAVAISGAAATIDASSFIDNGNLGGRGGAVAAHSAVTITNSTFQHNGASYGGAISNVATTVNVRNSVFVDNYSDNTGDVIAGAYGGTIDLANSVIKVSSGSTRAPCSATTAGYADDGAHANEPLTYTLHSNFGDLTDGGACTAAATGGSGLPSSPALNGGTTPSFAPSADSPLLDAGDPAYCPTHDQRGLPRDTSDGGCDIGSVDHFTWPTTTLTGPVLDPAWVAANGGNPNGYKGITQDYALKYFFSAPVITDPAARYRLTVFSNGVQHEYDEDKNGDPLRDLSLLPVSFSEAGPASAELWVGAVDQWLKVATATPFRVLRSASTAPTLSVSMDGGAAKPRLNAVVDEFSTHHYVVTVTDPDEDASWSFAQAPSCGAQATLSELTVAAHSFAFDCTFGSGGAGVGSQLTATVVDDQFDKSGSPIVGFMTVTDQPTQFGTLTGPGRIPIDTIAHYTFTIRDGHDDLVALAADPTWTIVCGRHLTGPTNTQTSVDGTTLTTTFDCTSDGTGLNSFNRLVLQDGVIVSNDATSVVFNPDGSGPSSVTHTHPVAFNVVSQVTADINRVYEIGTGNPNTAGNVRLGPINHPTASDIAHTRIDWGDGTVDTVDGWPGSTGDWATFTHPYATGGKHTVTVSVDLNADPGTWISVVTSDVWDYDSATPVLSLPDAITLSNAVPGQSDRVHYTASVTDPINGRYAATCSVADGATVPVGTTTVHCSATGNGQTVTGTFEVSVRDLQPPVVGTPTITQDKRGDGVHVGLDVPFTDDAPATGKAVCDPADDSVFAQGTTLVVCTATDAAGNTAKISFAVAVADGTGPVLNVPSSALGTSPDGSGVPVSFSATATSATGAALTPSCAPASGSVFPPGTSTVSCSATDAAGNVTVASFPVVVSGGTVATWGDLSQQFQRGGGIVQARRTVTVKLGADLTAAADSDGVGDQLQLRSDDDATLDLAGHDLSIDAPFGLPAIGVPADADLRVIDSIGGGRLTLTAHAGAAAIGGGICQSAGDVAIDGVSGSAVSYADGQMTGAAGIGSGAAPDAATLANWGGAVDIPGDCAASLDGGTVRFTGASYSGAPTTVSAPDSAVGAAITWTEPTGGATPTRLSTIHVDDESDGIAFAPSGLLTVDLQGGTSTDTAPGGPLTNPDHVQLTEPTRLGYVFGGWRKGSATGPAWSYTSETASTDPESRTSFTIYASWIPLAAGDCHSFVTGCQLVLQSDDDVVLDLRGRSWRLDGGSHGAGIDLPAGATLTVVDSVGGGQLDAVGGDGAAGIGGAVGQAAGTLVVRSGAVLATGTGGAGIGGGAGADGGTVTVSGGFLSTMSHSWSDGAAGAGVGAGDGGAAGGTLTIHGTEFADTESGYPTDTASGVDAPGAEISVESGAQEFEGASGPTVGLCNDASCTGFFVALGHPATFHLNGGDGGDYVNDGDTRLYEPSHRLLSYVEPTLTGSEFAGWYLDAALTDPVRARAWFDGPVHLYAKYAPAVPELIADTDPALDTDAPQFYGTQVAVTPPSFDTDDVTPHYEWVRCTRIAPISCASIAGAADKPTYTPRLADLDRQLKVKVTATADGTAPYAWTSGTTRVVQTGKFVAGQAQYTNFGGPTVGQTLSIAFPTWNEKPQRIDYVWKRDGTPIADAPDAASYVARAADLGATISVAVTAHGDGYDNWTFTATASNAVANGILTDAPQPTIAITAPPGSSDTTHALIGSKLTAVRGDWPSETTFDYQWYVNDGSGEVEVDGATSSTYIVPSGSTHDYLSVRVTGTAPGYQPKTMISDALRVPALDVELPRLQVDASSGSCTGLTSQDALALGQVVCAVVPDLPAGTTLGSYQWFRDEDSVVSVLGGNRYYLDSADVGHTITVTVTATAPGYDPVTVTSAPGRAHVWPVLNKTAPELSGTAVVGKLLTVTNGTWTWLPQHWTYTWLRDGDVIGGAGGACSDGGNCAAVSSYALQPADAGHTITVDVEWRYDASDDSPREQALDGKAYATSNGVGPIALATQTAMPVPTISGPGKVGTTLTANPGTWDDGVTLHHQWKDGDTAVGTDTAQLTLTPTMNGHTITVTVTGHKDGYADATKKSTGITVTDGDLTATPTPTISGTGKVGTTLTATPGTWDDGVTLHYQWKDGDTAVGTDSAQLTLTPTMNGHTITVTVTGHKDGYADATKKSTGITVTDGDLTATPTPTISGPGKVGTTLTANPGTWDDGVTLHYQWKDGDTVLGADGPLGITADQLGRTLTLAVSGGRPGYTSVTKTATVTVEPGDLTPATPVISKAAPAVGDTISVEVGAWGPGAVHTTLQWYADGVPIADATSATLTVGPAQLDKSITVLVTGTETGYTARLMAAAATAKVKPGRITHSGSVAIRGKAKVGAKLVARPGSFKAGASKIALKYQWLANGAVIKKATRSTFKIGTAQRGKQLSVKITAAATGYASASLTSAKTKRVANRPVNR</sequence>
<dbReference type="InterPro" id="IPR011050">
    <property type="entry name" value="Pectin_lyase_fold/virulence"/>
</dbReference>
<dbReference type="Gene3D" id="2.60.40.4270">
    <property type="entry name" value="Listeria-Bacteroides repeat domain"/>
    <property type="match status" value="1"/>
</dbReference>
<evidence type="ECO:0000313" key="6">
    <source>
        <dbReference type="Proteomes" id="UP001499882"/>
    </source>
</evidence>
<dbReference type="InterPro" id="IPR059226">
    <property type="entry name" value="Choice_anch_Q_dom"/>
</dbReference>
<accession>A0ABP8YJJ2</accession>
<dbReference type="Pfam" id="PF09479">
    <property type="entry name" value="Flg_new"/>
    <property type="match status" value="2"/>
</dbReference>
<dbReference type="Pfam" id="PF02494">
    <property type="entry name" value="HYR"/>
    <property type="match status" value="1"/>
</dbReference>
<comment type="caution">
    <text evidence="5">The sequence shown here is derived from an EMBL/GenBank/DDBJ whole genome shotgun (WGS) entry which is preliminary data.</text>
</comment>
<dbReference type="InterPro" id="IPR042229">
    <property type="entry name" value="Listeria/Bacterioides_rpt_sf"/>
</dbReference>
<dbReference type="SUPFAM" id="SSF51126">
    <property type="entry name" value="Pectin lyase-like"/>
    <property type="match status" value="1"/>
</dbReference>
<dbReference type="NCBIfam" id="NF041518">
    <property type="entry name" value="choice_anch_Q"/>
    <property type="match status" value="1"/>
</dbReference>